<dbReference type="InterPro" id="IPR012337">
    <property type="entry name" value="RNaseH-like_sf"/>
</dbReference>
<dbReference type="Proteomes" id="UP001458880">
    <property type="component" value="Unassembled WGS sequence"/>
</dbReference>
<organism evidence="1 2">
    <name type="scientific">Popillia japonica</name>
    <name type="common">Japanese beetle</name>
    <dbReference type="NCBI Taxonomy" id="7064"/>
    <lineage>
        <taxon>Eukaryota</taxon>
        <taxon>Metazoa</taxon>
        <taxon>Ecdysozoa</taxon>
        <taxon>Arthropoda</taxon>
        <taxon>Hexapoda</taxon>
        <taxon>Insecta</taxon>
        <taxon>Pterygota</taxon>
        <taxon>Neoptera</taxon>
        <taxon>Endopterygota</taxon>
        <taxon>Coleoptera</taxon>
        <taxon>Polyphaga</taxon>
        <taxon>Scarabaeiformia</taxon>
        <taxon>Scarabaeidae</taxon>
        <taxon>Rutelinae</taxon>
        <taxon>Popillia</taxon>
    </lineage>
</organism>
<evidence type="ECO:0008006" key="3">
    <source>
        <dbReference type="Google" id="ProtNLM"/>
    </source>
</evidence>
<sequence>MLKLIHEGHNGIEKSKARARQVCTLLAEDKSGNREPHESILETNEIYHKSGDRVVKQLKLLFSRFGIPNIVSCGNVPFGFEIPIRSPNYPQSNGLSERGVGITKNLITKAKDSERDVQLALLEYRNTFKAS</sequence>
<evidence type="ECO:0000313" key="1">
    <source>
        <dbReference type="EMBL" id="KAK9736998.1"/>
    </source>
</evidence>
<gene>
    <name evidence="1" type="ORF">QE152_g11071</name>
</gene>
<dbReference type="EMBL" id="JASPKY010000106">
    <property type="protein sequence ID" value="KAK9736998.1"/>
    <property type="molecule type" value="Genomic_DNA"/>
</dbReference>
<dbReference type="AlphaFoldDB" id="A0AAW1LT51"/>
<name>A0AAW1LT51_POPJA</name>
<keyword evidence="2" id="KW-1185">Reference proteome</keyword>
<proteinExistence type="predicted"/>
<dbReference type="SUPFAM" id="SSF53098">
    <property type="entry name" value="Ribonuclease H-like"/>
    <property type="match status" value="1"/>
</dbReference>
<protein>
    <recommendedName>
        <fullName evidence="3">Integrase catalytic domain-containing protein</fullName>
    </recommendedName>
</protein>
<accession>A0AAW1LT51</accession>
<evidence type="ECO:0000313" key="2">
    <source>
        <dbReference type="Proteomes" id="UP001458880"/>
    </source>
</evidence>
<reference evidence="1 2" key="1">
    <citation type="journal article" date="2024" name="BMC Genomics">
        <title>De novo assembly and annotation of Popillia japonica's genome with initial clues to its potential as an invasive pest.</title>
        <authorList>
            <person name="Cucini C."/>
            <person name="Boschi S."/>
            <person name="Funari R."/>
            <person name="Cardaioli E."/>
            <person name="Iannotti N."/>
            <person name="Marturano G."/>
            <person name="Paoli F."/>
            <person name="Bruttini M."/>
            <person name="Carapelli A."/>
            <person name="Frati F."/>
            <person name="Nardi F."/>
        </authorList>
    </citation>
    <scope>NUCLEOTIDE SEQUENCE [LARGE SCALE GENOMIC DNA]</scope>
    <source>
        <strain evidence="1">DMR45628</strain>
    </source>
</reference>
<comment type="caution">
    <text evidence="1">The sequence shown here is derived from an EMBL/GenBank/DDBJ whole genome shotgun (WGS) entry which is preliminary data.</text>
</comment>